<dbReference type="PROSITE" id="PS50026">
    <property type="entry name" value="EGF_3"/>
    <property type="match status" value="20"/>
</dbReference>
<dbReference type="GO" id="GO:0016324">
    <property type="term" value="C:apical plasma membrane"/>
    <property type="evidence" value="ECO:0007669"/>
    <property type="project" value="UniProtKB-SubCell"/>
</dbReference>
<evidence type="ECO:0000256" key="20">
    <source>
        <dbReference type="SAM" id="Phobius"/>
    </source>
</evidence>
<evidence type="ECO:0000256" key="2">
    <source>
        <dbReference type="ARBA" id="ARBA00004498"/>
    </source>
</evidence>
<feature type="domain" description="EGF-like" evidence="23">
    <location>
        <begin position="338"/>
        <end position="374"/>
    </location>
</feature>
<dbReference type="InterPro" id="IPR001881">
    <property type="entry name" value="EGF-like_Ca-bd_dom"/>
</dbReference>
<dbReference type="GO" id="GO:0051049">
    <property type="term" value="P:regulation of transport"/>
    <property type="evidence" value="ECO:0007669"/>
    <property type="project" value="UniProtKB-ARBA"/>
</dbReference>
<dbReference type="SUPFAM" id="SSF57184">
    <property type="entry name" value="Growth factor receptor domain"/>
    <property type="match status" value="2"/>
</dbReference>
<dbReference type="CDD" id="cd00110">
    <property type="entry name" value="LamG"/>
    <property type="match status" value="3"/>
</dbReference>
<keyword evidence="18" id="KW-0325">Glycoprotein</keyword>
<keyword evidence="12" id="KW-0221">Differentiation</keyword>
<feature type="domain" description="Laminin G" evidence="22">
    <location>
        <begin position="1018"/>
        <end position="1195"/>
    </location>
</feature>
<sequence length="1462" mass="160347">MEFGPIYLRYKRAVLLSLMFKLGLFCSVTSDVCLSSPCRNNSTCTPTVNGYLCTCSLSAPIYTGQHCERLYDPCEDAGCPSSCISSPGTENYTCMCPDGFDGPNCSRNVNECESNPCTGLKSYCVDGVDGYSCHCPSGYSGDDCRTRVRDCADDPCYNNASCVWAPSGYECQCAAGFRGQHCEEDIDECLSQPCRNGAICQDGIDLYQCYCVPGFQGYHCDIDINECASQPCENNGTCINGKDHYICECLIGFIGFNCEVDVDECEADPCQNGATCHDHVGLYTCECVPGFEGINCELNINECDSSPCQHGGTCLDMVNGYECECSGTGFVGSFCEEDIPECASDPCQHGATCQEGVNQYTCLCWPGYEGANCAVDVDECETQPCENDGVCFQRSDSRLYRVLPELDSDFSYESAAGYLCQCLAGFTGDNCSVNVNECESTPCENGGTCEDLINAFRCSCPAGFTGVMCEINLDECESNPCQNGGRCEDAINDYSCYCPPAAPGQLPWGGHDCDVPLTGCVPDPCLNNATCVPSLHGEQHQHTCRCPSGFNGDTCETSTTFSLTAGGYLVIEVPRINRTRRQTGSQGPSVQLRFRTTLPDLILFFRGSQEHFFILELIGGNLQSRAESGDLKYAVQLSGDFSDGLWHQVSVSVDERLILTSLSDNITKAEDGGHNQLLSFQPHGLERVYIGGVPQEYLNRSTSRTGFVGCFEDLLVDSQPVLPQSFSTQPDVQMVCEKSDWCGLEPCSDRGRCVDLWSDYRCDCHRPFHGHNCSEEFTSWTFSPERNRSFAAFPIMQQHAGDVSVSLWLKSRQLNGLVFQLQREDQAYLTVFLKNGSLYIALYNSIRKASSFLTDGEKVFVTMKKEQGFILFNQTQQVFTPEEMIGFEVEAGDVAYLGGLPEGENARQWGGYFKGCLQDVRVDDTQLYMYSGSISHKPQHPSYLPRNSSNVLEGCVGDQTCKMRPCQNGGKCQVIWNDFVCSCPLNFSGKTCDTRVWCVSDPCDSGTRCVDLPDGYECLANATFESNALKFSANGSLFLPVTSISMQLRTREENGTLLRASSRLEFFCMGLLNSSLIVKFRDRNSLEVHAFTSDVPVSDGDWHQVELYTSSSRISASRWHLAVDGRAAGFSLEAAGNMDFFNSSTVLLAENYTGCLGEVRVGGIYLPFSGHLGEEAPQTSQFIRVGGIWEPRLGCRSSSSCLSDPCLNNGTCSDLFNLLSCECGPGWTGERCQQNIDECERRPCVRGTCRDLPGDYECLCVPGYSGKNCQLEVPECQEHRCENGGSCVASVTGYTCVCPPDHTGPFCQWRFPPRQCDVDVQCEHGGVCTDGWSGAKCTCRPGFTGDRCEVDVDECESDPCRNGGTCVNRHNQYICECVPDFSGENCEDTKQQQQERVPWLMVAVPLACLAVLLAALGLVCLVLTARKKRQSEGTYSPSHQEVAGARLEMGSVLKVPPEERLI</sequence>
<dbReference type="GO" id="GO:0030182">
    <property type="term" value="P:neuron differentiation"/>
    <property type="evidence" value="ECO:0007669"/>
    <property type="project" value="UniProtKB-ARBA"/>
</dbReference>
<dbReference type="GO" id="GO:0045597">
    <property type="term" value="P:positive regulation of cell differentiation"/>
    <property type="evidence" value="ECO:0007669"/>
    <property type="project" value="UniProtKB-ARBA"/>
</dbReference>
<dbReference type="FunFam" id="2.10.25.10:FF:000252">
    <property type="entry name" value="Crumbs homolog 1 (Drosophila)"/>
    <property type="match status" value="1"/>
</dbReference>
<dbReference type="GO" id="GO:0060255">
    <property type="term" value="P:regulation of macromolecule metabolic process"/>
    <property type="evidence" value="ECO:0007669"/>
    <property type="project" value="UniProtKB-ARBA"/>
</dbReference>
<comment type="caution">
    <text evidence="19">Lacks conserved residue(s) required for the propagation of feature annotation.</text>
</comment>
<dbReference type="FunFam" id="2.60.120.200:FF:000081">
    <property type="entry name" value="Crumbs 1, cell polarity complex component"/>
    <property type="match status" value="1"/>
</dbReference>
<keyword evidence="3" id="KW-0217">Developmental protein</keyword>
<dbReference type="GO" id="GO:0009792">
    <property type="term" value="P:embryo development ending in birth or egg hatching"/>
    <property type="evidence" value="ECO:0007669"/>
    <property type="project" value="UniProtKB-ARBA"/>
</dbReference>
<dbReference type="GO" id="GO:0003008">
    <property type="term" value="P:system process"/>
    <property type="evidence" value="ECO:0007669"/>
    <property type="project" value="UniProtKB-ARBA"/>
</dbReference>
<dbReference type="GO" id="GO:0005911">
    <property type="term" value="C:cell-cell junction"/>
    <property type="evidence" value="ECO:0007669"/>
    <property type="project" value="UniProtKB-ARBA"/>
</dbReference>
<feature type="domain" description="EGF-like" evidence="23">
    <location>
        <begin position="957"/>
        <end position="993"/>
    </location>
</feature>
<feature type="domain" description="EGF-like" evidence="23">
    <location>
        <begin position="1235"/>
        <end position="1270"/>
    </location>
</feature>
<evidence type="ECO:0000256" key="15">
    <source>
        <dbReference type="ARBA" id="ARBA00022989"/>
    </source>
</evidence>
<dbReference type="InterPro" id="IPR000152">
    <property type="entry name" value="EGF-type_Asp/Asn_hydroxyl_site"/>
</dbReference>
<dbReference type="FunFam" id="2.10.25.10:FF:000123">
    <property type="entry name" value="Crumbs homolog 1 (Drosophila)"/>
    <property type="match status" value="2"/>
</dbReference>
<evidence type="ECO:0000313" key="24">
    <source>
        <dbReference type="Proteomes" id="UP000515129"/>
    </source>
</evidence>
<evidence type="ECO:0000256" key="13">
    <source>
        <dbReference type="ARBA" id="ARBA00022837"/>
    </source>
</evidence>
<dbReference type="CDD" id="cd00054">
    <property type="entry name" value="EGF_CA"/>
    <property type="match status" value="17"/>
</dbReference>
<dbReference type="FunFam" id="2.10.25.10:FF:000004">
    <property type="entry name" value="Neurogenic locus notch 1"/>
    <property type="match status" value="1"/>
</dbReference>
<evidence type="ECO:0000256" key="12">
    <source>
        <dbReference type="ARBA" id="ARBA00022782"/>
    </source>
</evidence>
<protein>
    <submittedName>
        <fullName evidence="25">Protein crumbs homolog 2b isoform X1</fullName>
    </submittedName>
</protein>
<dbReference type="GO" id="GO:0060562">
    <property type="term" value="P:epithelial tube morphogenesis"/>
    <property type="evidence" value="ECO:0007669"/>
    <property type="project" value="UniProtKB-ARBA"/>
</dbReference>
<evidence type="ECO:0000256" key="4">
    <source>
        <dbReference type="ARBA" id="ARBA00022475"/>
    </source>
</evidence>
<evidence type="ECO:0000259" key="22">
    <source>
        <dbReference type="PROSITE" id="PS50025"/>
    </source>
</evidence>
<feature type="disulfide bond" evidence="19">
    <location>
        <begin position="983"/>
        <end position="992"/>
    </location>
</feature>
<dbReference type="InterPro" id="IPR009030">
    <property type="entry name" value="Growth_fac_rcpt_cys_sf"/>
</dbReference>
<dbReference type="GO" id="GO:0007219">
    <property type="term" value="P:Notch signaling pathway"/>
    <property type="evidence" value="ECO:0007669"/>
    <property type="project" value="UniProtKB-KW"/>
</dbReference>
<keyword evidence="17 19" id="KW-1015">Disulfide bond</keyword>
<evidence type="ECO:0000256" key="14">
    <source>
        <dbReference type="ARBA" id="ARBA00022976"/>
    </source>
</evidence>
<feature type="disulfide bond" evidence="19">
    <location>
        <begin position="135"/>
        <end position="144"/>
    </location>
</feature>
<dbReference type="PRINTS" id="PR00010">
    <property type="entry name" value="EGFBLOOD"/>
</dbReference>
<dbReference type="GO" id="GO:0048871">
    <property type="term" value="P:multicellular organismal-level homeostasis"/>
    <property type="evidence" value="ECO:0007669"/>
    <property type="project" value="UniProtKB-ARBA"/>
</dbReference>
<dbReference type="Proteomes" id="UP000515129">
    <property type="component" value="Chromosome 33"/>
</dbReference>
<evidence type="ECO:0000256" key="6">
    <source>
        <dbReference type="ARBA" id="ARBA00022530"/>
    </source>
</evidence>
<feature type="disulfide bond" evidence="19">
    <location>
        <begin position="546"/>
        <end position="555"/>
    </location>
</feature>
<feature type="domain" description="EGF-like" evidence="23">
    <location>
        <begin position="70"/>
        <end position="106"/>
    </location>
</feature>
<dbReference type="InterPro" id="IPR013032">
    <property type="entry name" value="EGF-like_CS"/>
</dbReference>
<dbReference type="FunFam" id="2.10.25.10:FF:000122">
    <property type="entry name" value="Protein crumbs homolog 2"/>
    <property type="match status" value="1"/>
</dbReference>
<feature type="domain" description="EGF-like" evidence="23">
    <location>
        <begin position="516"/>
        <end position="556"/>
    </location>
</feature>
<dbReference type="FunFam" id="2.60.120.200:FF:000130">
    <property type="entry name" value="Crumbs 2, cell polarity complex component"/>
    <property type="match status" value="1"/>
</dbReference>
<dbReference type="GO" id="GO:0051093">
    <property type="term" value="P:negative regulation of developmental process"/>
    <property type="evidence" value="ECO:0007669"/>
    <property type="project" value="UniProtKB-ARBA"/>
</dbReference>
<dbReference type="FunFam" id="2.10.25.10:FF:000282">
    <property type="entry name" value="Crumbs cell polarity complex component 2"/>
    <property type="match status" value="1"/>
</dbReference>
<comment type="subcellular location">
    <subcellularLocation>
        <location evidence="1">Apical cell membrane</location>
        <topology evidence="1">Single-pass type I membrane protein</topology>
    </subcellularLocation>
    <subcellularLocation>
        <location evidence="2">Secreted</location>
        <location evidence="2">Extracellular space</location>
        <location evidence="2">Extracellular matrix</location>
    </subcellularLocation>
</comment>
<dbReference type="PROSITE" id="PS50025">
    <property type="entry name" value="LAM_G_DOMAIN"/>
    <property type="match status" value="3"/>
</dbReference>
<feature type="domain" description="EGF-like" evidence="23">
    <location>
        <begin position="1272"/>
        <end position="1308"/>
    </location>
</feature>
<feature type="domain" description="EGF-like" evidence="23">
    <location>
        <begin position="472"/>
        <end position="514"/>
    </location>
</feature>
<dbReference type="FunFam" id="2.10.25.10:FF:000066">
    <property type="entry name" value="FAT atypical cadherin 4"/>
    <property type="match status" value="1"/>
</dbReference>
<feature type="disulfide bond" evidence="19">
    <location>
        <begin position="1239"/>
        <end position="1249"/>
    </location>
</feature>
<feature type="signal peptide" evidence="21">
    <location>
        <begin position="1"/>
        <end position="30"/>
    </location>
</feature>
<keyword evidence="13" id="KW-0106">Calcium</keyword>
<evidence type="ECO:0000256" key="9">
    <source>
        <dbReference type="ARBA" id="ARBA00022692"/>
    </source>
</evidence>
<dbReference type="PANTHER" id="PTHR12916">
    <property type="entry name" value="CYTOCHROME C OXIDASE POLYPEPTIDE VIC-2"/>
    <property type="match status" value="1"/>
</dbReference>
<dbReference type="FunFam" id="2.10.25.10:FF:000006">
    <property type="entry name" value="Versican core protein-like isoform 1"/>
    <property type="match status" value="1"/>
</dbReference>
<feature type="disulfide bond" evidence="19">
    <location>
        <begin position="422"/>
        <end position="431"/>
    </location>
</feature>
<feature type="domain" description="Laminin G" evidence="22">
    <location>
        <begin position="780"/>
        <end position="955"/>
    </location>
</feature>
<dbReference type="InterPro" id="IPR001791">
    <property type="entry name" value="Laminin_G"/>
</dbReference>
<dbReference type="GO" id="GO:0080090">
    <property type="term" value="P:regulation of primary metabolic process"/>
    <property type="evidence" value="ECO:0007669"/>
    <property type="project" value="UniProtKB-ARBA"/>
</dbReference>
<proteinExistence type="predicted"/>
<dbReference type="SMART" id="SM00181">
    <property type="entry name" value="EGF"/>
    <property type="match status" value="20"/>
</dbReference>
<accession>A0A6P6KP74</accession>
<feature type="disulfide bond" evidence="19">
    <location>
        <begin position="249"/>
        <end position="258"/>
    </location>
</feature>
<organism evidence="24 25">
    <name type="scientific">Carassius auratus</name>
    <name type="common">Goldfish</name>
    <dbReference type="NCBI Taxonomy" id="7957"/>
    <lineage>
        <taxon>Eukaryota</taxon>
        <taxon>Metazoa</taxon>
        <taxon>Chordata</taxon>
        <taxon>Craniata</taxon>
        <taxon>Vertebrata</taxon>
        <taxon>Euteleostomi</taxon>
        <taxon>Actinopterygii</taxon>
        <taxon>Neopterygii</taxon>
        <taxon>Teleostei</taxon>
        <taxon>Ostariophysi</taxon>
        <taxon>Cypriniformes</taxon>
        <taxon>Cyprinidae</taxon>
        <taxon>Cyprininae</taxon>
        <taxon>Carassius</taxon>
    </lineage>
</organism>
<gene>
    <name evidence="25" type="primary">crb2b</name>
</gene>
<feature type="disulfide bond" evidence="19">
    <location>
        <begin position="460"/>
        <end position="469"/>
    </location>
</feature>
<feature type="domain" description="EGF-like" evidence="23">
    <location>
        <begin position="738"/>
        <end position="774"/>
    </location>
</feature>
<evidence type="ECO:0000256" key="1">
    <source>
        <dbReference type="ARBA" id="ARBA00004247"/>
    </source>
</evidence>
<feature type="domain" description="EGF-like" evidence="23">
    <location>
        <begin position="108"/>
        <end position="145"/>
    </location>
</feature>
<feature type="domain" description="EGF-like" evidence="23">
    <location>
        <begin position="261"/>
        <end position="297"/>
    </location>
</feature>
<feature type="domain" description="EGF-like" evidence="23">
    <location>
        <begin position="1197"/>
        <end position="1233"/>
    </location>
</feature>
<keyword evidence="5" id="KW-0964">Secreted</keyword>
<evidence type="ECO:0000256" key="11">
    <source>
        <dbReference type="ARBA" id="ARBA00022737"/>
    </source>
</evidence>
<name>A0A6P6KP74_CARAU</name>
<evidence type="ECO:0000256" key="7">
    <source>
        <dbReference type="ARBA" id="ARBA00022536"/>
    </source>
</evidence>
<dbReference type="PROSITE" id="PS01186">
    <property type="entry name" value="EGF_2"/>
    <property type="match status" value="14"/>
</dbReference>
<keyword evidence="8" id="KW-0597">Phosphoprotein</keyword>
<dbReference type="GO" id="GO:0060218">
    <property type="term" value="P:hematopoietic stem cell differentiation"/>
    <property type="evidence" value="ECO:0007669"/>
    <property type="project" value="UniProtKB-ARBA"/>
</dbReference>
<dbReference type="FunFam" id="2.10.25.10:FF:000208">
    <property type="entry name" value="Crumbs 2, cell polarity complex component"/>
    <property type="match status" value="1"/>
</dbReference>
<dbReference type="SUPFAM" id="SSF49899">
    <property type="entry name" value="Concanavalin A-like lectins/glucanases"/>
    <property type="match status" value="3"/>
</dbReference>
<dbReference type="PROSITE" id="PS01187">
    <property type="entry name" value="EGF_CA"/>
    <property type="match status" value="4"/>
</dbReference>
<dbReference type="GO" id="GO:0002064">
    <property type="term" value="P:epithelial cell development"/>
    <property type="evidence" value="ECO:0007669"/>
    <property type="project" value="UniProtKB-ARBA"/>
</dbReference>
<keyword evidence="16 20" id="KW-0472">Membrane</keyword>
<dbReference type="FunFam" id="2.10.25.10:FF:000045">
    <property type="entry name" value="Slit guidance ligand 2"/>
    <property type="match status" value="1"/>
</dbReference>
<keyword evidence="14" id="KW-0914">Notch signaling pathway</keyword>
<dbReference type="GO" id="GO:0007417">
    <property type="term" value="P:central nervous system development"/>
    <property type="evidence" value="ECO:0007669"/>
    <property type="project" value="UniProtKB-ARBA"/>
</dbReference>
<dbReference type="SMART" id="SM00282">
    <property type="entry name" value="LamG"/>
    <property type="match status" value="3"/>
</dbReference>
<dbReference type="GO" id="GO:0003002">
    <property type="term" value="P:regionalization"/>
    <property type="evidence" value="ECO:0007669"/>
    <property type="project" value="UniProtKB-ARBA"/>
</dbReference>
<dbReference type="SUPFAM" id="SSF57196">
    <property type="entry name" value="EGF/Laminin"/>
    <property type="match status" value="10"/>
</dbReference>
<feature type="domain" description="EGF-like" evidence="23">
    <location>
        <begin position="434"/>
        <end position="470"/>
    </location>
</feature>
<evidence type="ECO:0000256" key="8">
    <source>
        <dbReference type="ARBA" id="ARBA00022553"/>
    </source>
</evidence>
<feature type="disulfide bond" evidence="19">
    <location>
        <begin position="764"/>
        <end position="773"/>
    </location>
</feature>
<keyword evidence="15 20" id="KW-1133">Transmembrane helix</keyword>
<dbReference type="GO" id="GO:0005509">
    <property type="term" value="F:calcium ion binding"/>
    <property type="evidence" value="ECO:0007669"/>
    <property type="project" value="InterPro"/>
</dbReference>
<evidence type="ECO:0000256" key="18">
    <source>
        <dbReference type="ARBA" id="ARBA00023180"/>
    </source>
</evidence>
<keyword evidence="6" id="KW-0272">Extracellular matrix</keyword>
<feature type="domain" description="EGF-like" evidence="23">
    <location>
        <begin position="223"/>
        <end position="259"/>
    </location>
</feature>
<dbReference type="FunFam" id="2.10.25.10:FF:000143">
    <property type="entry name" value="Protein crumbs 1"/>
    <property type="match status" value="2"/>
</dbReference>
<feature type="disulfide bond" evidence="19">
    <location>
        <begin position="287"/>
        <end position="296"/>
    </location>
</feature>
<dbReference type="Pfam" id="PF00008">
    <property type="entry name" value="EGF"/>
    <property type="match status" value="14"/>
</dbReference>
<feature type="chain" id="PRO_5027843858" evidence="21">
    <location>
        <begin position="31"/>
        <end position="1462"/>
    </location>
</feature>
<evidence type="ECO:0000256" key="17">
    <source>
        <dbReference type="ARBA" id="ARBA00023157"/>
    </source>
</evidence>
<evidence type="ECO:0000256" key="21">
    <source>
        <dbReference type="SAM" id="SignalP"/>
    </source>
</evidence>
<feature type="disulfide bond" evidence="19">
    <location>
        <begin position="1339"/>
        <end position="1348"/>
    </location>
</feature>
<evidence type="ECO:0000256" key="16">
    <source>
        <dbReference type="ARBA" id="ARBA00023136"/>
    </source>
</evidence>
<dbReference type="GO" id="GO:1901222">
    <property type="term" value="P:regulation of non-canonical NF-kappaB signal transduction"/>
    <property type="evidence" value="ECO:0007669"/>
    <property type="project" value="UniProtKB-ARBA"/>
</dbReference>
<dbReference type="FunFam" id="2.10.25.10:FF:000391">
    <property type="entry name" value="Weary, isoform C"/>
    <property type="match status" value="1"/>
</dbReference>
<keyword evidence="9 20" id="KW-0812">Transmembrane</keyword>
<feature type="domain" description="EGF-like" evidence="23">
    <location>
        <begin position="185"/>
        <end position="221"/>
    </location>
</feature>
<dbReference type="GO" id="GO:0048592">
    <property type="term" value="P:eye morphogenesis"/>
    <property type="evidence" value="ECO:0007669"/>
    <property type="project" value="UniProtKB-ARBA"/>
</dbReference>
<dbReference type="InterPro" id="IPR013320">
    <property type="entry name" value="ConA-like_dom_sf"/>
</dbReference>
<dbReference type="Pfam" id="PF02210">
    <property type="entry name" value="Laminin_G_2"/>
    <property type="match status" value="3"/>
</dbReference>
<feature type="disulfide bond" evidence="19">
    <location>
        <begin position="1377"/>
        <end position="1386"/>
    </location>
</feature>
<feature type="disulfide bond" evidence="19">
    <location>
        <begin position="173"/>
        <end position="182"/>
    </location>
</feature>
<feature type="domain" description="Laminin G" evidence="22">
    <location>
        <begin position="560"/>
        <end position="742"/>
    </location>
</feature>
<evidence type="ECO:0000256" key="19">
    <source>
        <dbReference type="PROSITE-ProRule" id="PRU00076"/>
    </source>
</evidence>
<keyword evidence="10 21" id="KW-0732">Signal</keyword>
<feature type="domain" description="EGF-like" evidence="23">
    <location>
        <begin position="376"/>
        <end position="432"/>
    </location>
</feature>
<dbReference type="PROSITE" id="PS00022">
    <property type="entry name" value="EGF_1"/>
    <property type="match status" value="17"/>
</dbReference>
<dbReference type="InterPro" id="IPR018097">
    <property type="entry name" value="EGF_Ca-bd_CS"/>
</dbReference>
<dbReference type="KEGG" id="caua:113052741"/>
<evidence type="ECO:0000313" key="25">
    <source>
        <dbReference type="RefSeq" id="XP_026072952.1"/>
    </source>
</evidence>
<dbReference type="GO" id="GO:0048598">
    <property type="term" value="P:embryonic morphogenesis"/>
    <property type="evidence" value="ECO:0007669"/>
    <property type="project" value="UniProtKB-ARBA"/>
</dbReference>
<dbReference type="Gene3D" id="2.60.120.200">
    <property type="match status" value="3"/>
</dbReference>
<dbReference type="GO" id="GO:0051240">
    <property type="term" value="P:positive regulation of multicellular organismal process"/>
    <property type="evidence" value="ECO:0007669"/>
    <property type="project" value="UniProtKB-ARBA"/>
</dbReference>
<dbReference type="PROSITE" id="PS00010">
    <property type="entry name" value="ASX_HYDROXYL"/>
    <property type="match status" value="10"/>
</dbReference>
<evidence type="ECO:0000256" key="3">
    <source>
        <dbReference type="ARBA" id="ARBA00022473"/>
    </source>
</evidence>
<dbReference type="InterPro" id="IPR000742">
    <property type="entry name" value="EGF"/>
</dbReference>
<feature type="disulfide bond" evidence="19">
    <location>
        <begin position="96"/>
        <end position="105"/>
    </location>
</feature>
<feature type="disulfide bond" evidence="19">
    <location>
        <begin position="1298"/>
        <end position="1307"/>
    </location>
</feature>
<feature type="domain" description="EGF-like" evidence="23">
    <location>
        <begin position="147"/>
        <end position="183"/>
    </location>
</feature>
<feature type="domain" description="EGF-like" evidence="23">
    <location>
        <begin position="299"/>
        <end position="336"/>
    </location>
</feature>
<feature type="disulfide bond" evidence="19">
    <location>
        <begin position="211"/>
        <end position="220"/>
    </location>
</feature>
<feature type="disulfide bond" evidence="19">
    <location>
        <begin position="364"/>
        <end position="373"/>
    </location>
</feature>
<dbReference type="GO" id="GO:0051241">
    <property type="term" value="P:negative regulation of multicellular organismal process"/>
    <property type="evidence" value="ECO:0007669"/>
    <property type="project" value="UniProtKB-ARBA"/>
</dbReference>
<keyword evidence="4" id="KW-1003">Cell membrane</keyword>
<dbReference type="OrthoDB" id="283575at2759"/>
<keyword evidence="7 19" id="KW-0245">EGF-like domain</keyword>
<keyword evidence="11" id="KW-0677">Repeat</keyword>
<dbReference type="GO" id="GO:0061326">
    <property type="term" value="P:renal tubule development"/>
    <property type="evidence" value="ECO:0007669"/>
    <property type="project" value="UniProtKB-ARBA"/>
</dbReference>
<feature type="domain" description="EGF-like" evidence="23">
    <location>
        <begin position="1351"/>
        <end position="1387"/>
    </location>
</feature>
<dbReference type="GO" id="GO:0008593">
    <property type="term" value="P:regulation of Notch signaling pathway"/>
    <property type="evidence" value="ECO:0007669"/>
    <property type="project" value="UniProtKB-ARBA"/>
</dbReference>
<dbReference type="FunFam" id="2.10.25.10:FF:000146">
    <property type="entry name" value="Putative neurogenic locus notch"/>
    <property type="match status" value="1"/>
</dbReference>
<evidence type="ECO:0000256" key="5">
    <source>
        <dbReference type="ARBA" id="ARBA00022525"/>
    </source>
</evidence>
<dbReference type="Gene3D" id="2.10.25.10">
    <property type="entry name" value="Laminin"/>
    <property type="match status" value="19"/>
</dbReference>
<dbReference type="Pfam" id="PF12661">
    <property type="entry name" value="hEGF"/>
    <property type="match status" value="3"/>
</dbReference>
<evidence type="ECO:0000256" key="10">
    <source>
        <dbReference type="ARBA" id="ARBA00022729"/>
    </source>
</evidence>
<dbReference type="SMART" id="SM00179">
    <property type="entry name" value="EGF_CA"/>
    <property type="match status" value="18"/>
</dbReference>
<dbReference type="CTD" id="568520"/>
<dbReference type="FunFam" id="2.10.25.10:FF:000472">
    <property type="entry name" value="Uncharacterized protein, isoform A"/>
    <property type="match status" value="1"/>
</dbReference>
<feature type="domain" description="EGF-like" evidence="23">
    <location>
        <begin position="1312"/>
        <end position="1349"/>
    </location>
</feature>
<dbReference type="PANTHER" id="PTHR12916:SF4">
    <property type="entry name" value="UNINFLATABLE, ISOFORM C"/>
    <property type="match status" value="1"/>
</dbReference>
<feature type="domain" description="EGF-like" evidence="23">
    <location>
        <begin position="29"/>
        <end position="68"/>
    </location>
</feature>
<dbReference type="GO" id="GO:0009967">
    <property type="term" value="P:positive regulation of signal transduction"/>
    <property type="evidence" value="ECO:0007669"/>
    <property type="project" value="UniProtKB-ARBA"/>
</dbReference>
<feature type="disulfide bond" evidence="19">
    <location>
        <begin position="1223"/>
        <end position="1232"/>
    </location>
</feature>
<keyword evidence="24" id="KW-1185">Reference proteome</keyword>
<dbReference type="RefSeq" id="XP_026072952.1">
    <property type="nucleotide sequence ID" value="XM_026217167.1"/>
</dbReference>
<dbReference type="GO" id="GO:0048638">
    <property type="term" value="P:regulation of developmental growth"/>
    <property type="evidence" value="ECO:0007669"/>
    <property type="project" value="UniProtKB-ARBA"/>
</dbReference>
<dbReference type="GO" id="GO:0031017">
    <property type="term" value="P:exocrine pancreas development"/>
    <property type="evidence" value="ECO:0007669"/>
    <property type="project" value="UniProtKB-ARBA"/>
</dbReference>
<reference evidence="25" key="1">
    <citation type="submission" date="2025-08" db="UniProtKB">
        <authorList>
            <consortium name="RefSeq"/>
        </authorList>
    </citation>
    <scope>IDENTIFICATION</scope>
    <source>
        <strain evidence="25">Wakin</strain>
        <tissue evidence="25">Muscle</tissue>
    </source>
</reference>
<evidence type="ECO:0000259" key="23">
    <source>
        <dbReference type="PROSITE" id="PS50026"/>
    </source>
</evidence>
<feature type="disulfide bond" evidence="19">
    <location>
        <begin position="1260"/>
        <end position="1269"/>
    </location>
</feature>
<dbReference type="FunFam" id="2.10.25.10:FF:000565">
    <property type="entry name" value="Predicted protein"/>
    <property type="match status" value="1"/>
</dbReference>
<feature type="transmembrane region" description="Helical" evidence="20">
    <location>
        <begin position="1399"/>
        <end position="1423"/>
    </location>
</feature>